<evidence type="ECO:0000313" key="9">
    <source>
        <dbReference type="Proteomes" id="UP001431192"/>
    </source>
</evidence>
<keyword evidence="3" id="KW-0805">Transcription regulation</keyword>
<name>A0ABT2P2N2_9GAMM</name>
<dbReference type="SUPFAM" id="SSF52172">
    <property type="entry name" value="CheY-like"/>
    <property type="match status" value="1"/>
</dbReference>
<dbReference type="InterPro" id="IPR001789">
    <property type="entry name" value="Sig_transdc_resp-reg_receiver"/>
</dbReference>
<sequence length="486" mass="55112">MSVEQIHCVKPEQAVLVIEPDLSNWQALSSLLKCYFGLVELARNVEHASALFQRFNFNLCIIELDVVDEFESLFPSANQSVLSETKTTQLRDTNVSSPINATIESAYLTFPQQFIVISQSFKSEDILYAMRKGACDFIAKPIDTVEVNAVISRWLIQHSSEASTSIVDTLALDTQTNSLNSAFSLFIGDSVAIKQVKRTVNIISATGNALLLEGEVGTGKKLAVSQLQQSLCSPSHFMMIDCRAPSELDAKKIDLYCANCSQTTWLVFNHIAELPMNKQVELLIALDSIKLNNYQHVRLVSMSTTRLFSRVQRGEFLVELYYRLAEFIVALPPLKQRPEDIVMLAKFFINRYLMQHNTCRKALLKDYSKWGVSDFQCLTDYDWPGNIQELKNTIEQCFLLNITPKEYLQQLPATPKLIGANQVDIPHSNLGQHYLPIDWDLKCIEKAHILRVIEHYEGNKVLAAEHLGVSRKTVDRKMKEWDLDSL</sequence>
<dbReference type="PANTHER" id="PTHR32071:SF91">
    <property type="entry name" value="TUNGSTATE-RESPONSIVE TWO COMPONENT SIGMA54-DEPENDENT SIGNAL TRANSDUCTION SYSTEM RESPONSE REGULATOR FIS FAMILY"/>
    <property type="match status" value="1"/>
</dbReference>
<dbReference type="PROSITE" id="PS50110">
    <property type="entry name" value="RESPONSE_REGULATORY"/>
    <property type="match status" value="1"/>
</dbReference>
<feature type="domain" description="Response regulatory" evidence="7">
    <location>
        <begin position="14"/>
        <end position="155"/>
    </location>
</feature>
<protein>
    <submittedName>
        <fullName evidence="8">Sigma 54-interacting transcriptional regulator</fullName>
    </submittedName>
</protein>
<dbReference type="Gene3D" id="3.40.50.2300">
    <property type="match status" value="1"/>
</dbReference>
<feature type="domain" description="Sigma-54 factor interaction" evidence="6">
    <location>
        <begin position="186"/>
        <end position="399"/>
    </location>
</feature>
<comment type="caution">
    <text evidence="5">Lacks conserved residue(s) required for the propagation of feature annotation.</text>
</comment>
<dbReference type="InterPro" id="IPR058031">
    <property type="entry name" value="AAA_lid_NorR"/>
</dbReference>
<dbReference type="Gene3D" id="1.10.8.60">
    <property type="match status" value="1"/>
</dbReference>
<dbReference type="PROSITE" id="PS50045">
    <property type="entry name" value="SIGMA54_INTERACT_4"/>
    <property type="match status" value="1"/>
</dbReference>
<dbReference type="Pfam" id="PF14532">
    <property type="entry name" value="Sigma54_activ_2"/>
    <property type="match status" value="1"/>
</dbReference>
<keyword evidence="9" id="KW-1185">Reference proteome</keyword>
<dbReference type="EMBL" id="JAODOQ010000001">
    <property type="protein sequence ID" value="MCT8986910.1"/>
    <property type="molecule type" value="Genomic_DNA"/>
</dbReference>
<proteinExistence type="predicted"/>
<reference evidence="8" key="1">
    <citation type="submission" date="2022-09" db="EMBL/GenBank/DDBJ databases">
        <title>Shewanella sp. KJ10-1 sp.nov, isolated from marine algae.</title>
        <authorList>
            <person name="Butt M."/>
            <person name="Lee J.K."/>
            <person name="Kim J.M."/>
            <person name="Choi D.G."/>
        </authorList>
    </citation>
    <scope>NUCLEOTIDE SEQUENCE</scope>
    <source>
        <strain evidence="8">KJ10-1</strain>
    </source>
</reference>
<evidence type="ECO:0000256" key="5">
    <source>
        <dbReference type="PROSITE-ProRule" id="PRU00169"/>
    </source>
</evidence>
<evidence type="ECO:0000256" key="2">
    <source>
        <dbReference type="ARBA" id="ARBA00022840"/>
    </source>
</evidence>
<dbReference type="Pfam" id="PF02954">
    <property type="entry name" value="HTH_8"/>
    <property type="match status" value="1"/>
</dbReference>
<evidence type="ECO:0000256" key="4">
    <source>
        <dbReference type="ARBA" id="ARBA00023163"/>
    </source>
</evidence>
<evidence type="ECO:0000256" key="3">
    <source>
        <dbReference type="ARBA" id="ARBA00023015"/>
    </source>
</evidence>
<organism evidence="8 9">
    <name type="scientific">Shewanella phaeophyticola</name>
    <dbReference type="NCBI Taxonomy" id="2978345"/>
    <lineage>
        <taxon>Bacteria</taxon>
        <taxon>Pseudomonadati</taxon>
        <taxon>Pseudomonadota</taxon>
        <taxon>Gammaproteobacteria</taxon>
        <taxon>Alteromonadales</taxon>
        <taxon>Shewanellaceae</taxon>
        <taxon>Shewanella</taxon>
    </lineage>
</organism>
<dbReference type="RefSeq" id="WP_261733262.1">
    <property type="nucleotide sequence ID" value="NZ_JAODOQ010000001.1"/>
</dbReference>
<keyword evidence="2" id="KW-0067">ATP-binding</keyword>
<dbReference type="InterPro" id="IPR002078">
    <property type="entry name" value="Sigma_54_int"/>
</dbReference>
<evidence type="ECO:0000256" key="1">
    <source>
        <dbReference type="ARBA" id="ARBA00022741"/>
    </source>
</evidence>
<dbReference type="SUPFAM" id="SSF46689">
    <property type="entry name" value="Homeodomain-like"/>
    <property type="match status" value="1"/>
</dbReference>
<dbReference type="PRINTS" id="PR01590">
    <property type="entry name" value="HTHFIS"/>
</dbReference>
<dbReference type="PANTHER" id="PTHR32071">
    <property type="entry name" value="TRANSCRIPTIONAL REGULATORY PROTEIN"/>
    <property type="match status" value="1"/>
</dbReference>
<dbReference type="InterPro" id="IPR027417">
    <property type="entry name" value="P-loop_NTPase"/>
</dbReference>
<dbReference type="InterPro" id="IPR009057">
    <property type="entry name" value="Homeodomain-like_sf"/>
</dbReference>
<keyword evidence="4" id="KW-0804">Transcription</keyword>
<dbReference type="Gene3D" id="3.40.50.300">
    <property type="entry name" value="P-loop containing nucleotide triphosphate hydrolases"/>
    <property type="match status" value="1"/>
</dbReference>
<gene>
    <name evidence="8" type="ORF">N4T56_11065</name>
</gene>
<evidence type="ECO:0000259" key="6">
    <source>
        <dbReference type="PROSITE" id="PS50045"/>
    </source>
</evidence>
<dbReference type="Gene3D" id="1.10.10.60">
    <property type="entry name" value="Homeodomain-like"/>
    <property type="match status" value="1"/>
</dbReference>
<dbReference type="SUPFAM" id="SSF52540">
    <property type="entry name" value="P-loop containing nucleoside triphosphate hydrolases"/>
    <property type="match status" value="1"/>
</dbReference>
<dbReference type="Pfam" id="PF25601">
    <property type="entry name" value="AAA_lid_14"/>
    <property type="match status" value="1"/>
</dbReference>
<evidence type="ECO:0000313" key="8">
    <source>
        <dbReference type="EMBL" id="MCT8986910.1"/>
    </source>
</evidence>
<keyword evidence="1" id="KW-0547">Nucleotide-binding</keyword>
<comment type="caution">
    <text evidence="8">The sequence shown here is derived from an EMBL/GenBank/DDBJ whole genome shotgun (WGS) entry which is preliminary data.</text>
</comment>
<dbReference type="Proteomes" id="UP001431192">
    <property type="component" value="Unassembled WGS sequence"/>
</dbReference>
<evidence type="ECO:0000259" key="7">
    <source>
        <dbReference type="PROSITE" id="PS50110"/>
    </source>
</evidence>
<dbReference type="InterPro" id="IPR002197">
    <property type="entry name" value="HTH_Fis"/>
</dbReference>
<accession>A0ABT2P2N2</accession>
<dbReference type="InterPro" id="IPR011006">
    <property type="entry name" value="CheY-like_superfamily"/>
</dbReference>